<evidence type="ECO:0000313" key="1">
    <source>
        <dbReference type="Araport" id="AT4G09731"/>
    </source>
</evidence>
<sequence>MIRGEFVKCPRVIGDSPWTLVDVRHNHTIRGVVDGYGTLRVSGG</sequence>
<gene>
    <name evidence="1" type="ordered locus">At4g09731</name>
    <name evidence="2" type="ORF">C24_LOCUS17452</name>
</gene>
<dbReference type="ExpressionAtlas" id="A0A5S9XR29">
    <property type="expression patterns" value="baseline"/>
</dbReference>
<dbReference type="KEGG" id="ath:AT4G09731"/>
<dbReference type="GeneID" id="6240806"/>
<protein>
    <submittedName>
        <fullName evidence="2">Uncharacterized protein</fullName>
    </submittedName>
</protein>
<proteinExistence type="predicted"/>
<evidence type="ECO:0000313" key="3">
    <source>
        <dbReference type="Proteomes" id="UP000434276"/>
    </source>
</evidence>
<accession>A0A5S9XR29</accession>
<dbReference type="EMBL" id="CACSHJ010000095">
    <property type="protein sequence ID" value="CAA0394346.1"/>
    <property type="molecule type" value="Genomic_DNA"/>
</dbReference>
<name>A0A5S9XR29_ARATH</name>
<dbReference type="Araport" id="AT4G09731"/>
<dbReference type="RefSeq" id="NP_001118961.1">
    <property type="nucleotide sequence ID" value="NM_001125489.1"/>
</dbReference>
<dbReference type="AlphaFoldDB" id="A0A5S9XR29"/>
<dbReference type="Proteomes" id="UP000434276">
    <property type="component" value="Unassembled WGS sequence"/>
</dbReference>
<dbReference type="OrthoDB" id="1022636at2759"/>
<evidence type="ECO:0000313" key="2">
    <source>
        <dbReference type="EMBL" id="CAA0394346.1"/>
    </source>
</evidence>
<reference evidence="2 3" key="1">
    <citation type="submission" date="2019-12" db="EMBL/GenBank/DDBJ databases">
        <authorList>
            <person name="Jiao W.-B."/>
            <person name="Schneeberger K."/>
        </authorList>
    </citation>
    <scope>NUCLEOTIDE SEQUENCE [LARGE SCALE GENOMIC DNA]</scope>
    <source>
        <strain evidence="3">cv. C24</strain>
    </source>
</reference>
<organism evidence="2 3">
    <name type="scientific">Arabidopsis thaliana</name>
    <name type="common">Mouse-ear cress</name>
    <dbReference type="NCBI Taxonomy" id="3702"/>
    <lineage>
        <taxon>Eukaryota</taxon>
        <taxon>Viridiplantae</taxon>
        <taxon>Streptophyta</taxon>
        <taxon>Embryophyta</taxon>
        <taxon>Tracheophyta</taxon>
        <taxon>Spermatophyta</taxon>
        <taxon>Magnoliopsida</taxon>
        <taxon>eudicotyledons</taxon>
        <taxon>Gunneridae</taxon>
        <taxon>Pentapetalae</taxon>
        <taxon>rosids</taxon>
        <taxon>malvids</taxon>
        <taxon>Brassicales</taxon>
        <taxon>Brassicaceae</taxon>
        <taxon>Camelineae</taxon>
        <taxon>Arabidopsis</taxon>
    </lineage>
</organism>